<feature type="compositionally biased region" description="Basic residues" evidence="1">
    <location>
        <begin position="45"/>
        <end position="56"/>
    </location>
</feature>
<accession>A0AAD7SGN0</accession>
<feature type="region of interest" description="Disordered" evidence="1">
    <location>
        <begin position="29"/>
        <end position="93"/>
    </location>
</feature>
<comment type="caution">
    <text evidence="2">The sequence shown here is derived from an EMBL/GenBank/DDBJ whole genome shotgun (WGS) entry which is preliminary data.</text>
</comment>
<evidence type="ECO:0000313" key="3">
    <source>
        <dbReference type="Proteomes" id="UP001221898"/>
    </source>
</evidence>
<reference evidence="2" key="1">
    <citation type="journal article" date="2023" name="Science">
        <title>Genome structures resolve the early diversification of teleost fishes.</title>
        <authorList>
            <person name="Parey E."/>
            <person name="Louis A."/>
            <person name="Montfort J."/>
            <person name="Bouchez O."/>
            <person name="Roques C."/>
            <person name="Iampietro C."/>
            <person name="Lluch J."/>
            <person name="Castinel A."/>
            <person name="Donnadieu C."/>
            <person name="Desvignes T."/>
            <person name="Floi Bucao C."/>
            <person name="Jouanno E."/>
            <person name="Wen M."/>
            <person name="Mejri S."/>
            <person name="Dirks R."/>
            <person name="Jansen H."/>
            <person name="Henkel C."/>
            <person name="Chen W.J."/>
            <person name="Zahm M."/>
            <person name="Cabau C."/>
            <person name="Klopp C."/>
            <person name="Thompson A.W."/>
            <person name="Robinson-Rechavi M."/>
            <person name="Braasch I."/>
            <person name="Lecointre G."/>
            <person name="Bobe J."/>
            <person name="Postlethwait J.H."/>
            <person name="Berthelot C."/>
            <person name="Roest Crollius H."/>
            <person name="Guiguen Y."/>
        </authorList>
    </citation>
    <scope>NUCLEOTIDE SEQUENCE</scope>
    <source>
        <strain evidence="2">NC1722</strain>
    </source>
</reference>
<gene>
    <name evidence="2" type="ORF">AAFF_G00370840</name>
</gene>
<proteinExistence type="predicted"/>
<dbReference type="Proteomes" id="UP001221898">
    <property type="component" value="Unassembled WGS sequence"/>
</dbReference>
<evidence type="ECO:0000313" key="2">
    <source>
        <dbReference type="EMBL" id="KAJ8402219.1"/>
    </source>
</evidence>
<dbReference type="AlphaFoldDB" id="A0AAD7SGN0"/>
<name>A0AAD7SGN0_9TELE</name>
<keyword evidence="3" id="KW-1185">Reference proteome</keyword>
<feature type="region of interest" description="Disordered" evidence="1">
    <location>
        <begin position="150"/>
        <end position="187"/>
    </location>
</feature>
<organism evidence="2 3">
    <name type="scientific">Aldrovandia affinis</name>
    <dbReference type="NCBI Taxonomy" id="143900"/>
    <lineage>
        <taxon>Eukaryota</taxon>
        <taxon>Metazoa</taxon>
        <taxon>Chordata</taxon>
        <taxon>Craniata</taxon>
        <taxon>Vertebrata</taxon>
        <taxon>Euteleostomi</taxon>
        <taxon>Actinopterygii</taxon>
        <taxon>Neopterygii</taxon>
        <taxon>Teleostei</taxon>
        <taxon>Notacanthiformes</taxon>
        <taxon>Halosauridae</taxon>
        <taxon>Aldrovandia</taxon>
    </lineage>
</organism>
<sequence length="223" mass="23894">MALPQPQHMPLSLLSYSLILQPASHGALVWGRKRPGPRQGEHPSRRQGLRHVKRRASVGIRVSARPSKRPASRSGYTGREHTSECQLRGQSQAALPPSFTSRFKCLLKDSALYDNAVKRELINQDPSSSQDGGEGGGSVFSAKSRSITVLPISSEGAPPESSREPPPVDDLHRRSRTSRLVVSLGPQPGRAGTAGVIALSAPRCFGGELSSEARLGLTEGESH</sequence>
<evidence type="ECO:0000256" key="1">
    <source>
        <dbReference type="SAM" id="MobiDB-lite"/>
    </source>
</evidence>
<feature type="compositionally biased region" description="Polar residues" evidence="1">
    <location>
        <begin position="84"/>
        <end position="93"/>
    </location>
</feature>
<dbReference type="EMBL" id="JAINUG010000065">
    <property type="protein sequence ID" value="KAJ8402219.1"/>
    <property type="molecule type" value="Genomic_DNA"/>
</dbReference>
<protein>
    <submittedName>
        <fullName evidence="2">Uncharacterized protein</fullName>
    </submittedName>
</protein>